<name>A0AAV9ZQ35_9AGAR</name>
<keyword evidence="2" id="KW-1185">Reference proteome</keyword>
<accession>A0AAV9ZQ35</accession>
<evidence type="ECO:0000313" key="2">
    <source>
        <dbReference type="Proteomes" id="UP001362999"/>
    </source>
</evidence>
<organism evidence="1 2">
    <name type="scientific">Favolaschia claudopus</name>
    <dbReference type="NCBI Taxonomy" id="2862362"/>
    <lineage>
        <taxon>Eukaryota</taxon>
        <taxon>Fungi</taxon>
        <taxon>Dikarya</taxon>
        <taxon>Basidiomycota</taxon>
        <taxon>Agaricomycotina</taxon>
        <taxon>Agaricomycetes</taxon>
        <taxon>Agaricomycetidae</taxon>
        <taxon>Agaricales</taxon>
        <taxon>Marasmiineae</taxon>
        <taxon>Mycenaceae</taxon>
        <taxon>Favolaschia</taxon>
    </lineage>
</organism>
<gene>
    <name evidence="1" type="ORF">R3P38DRAFT_3228505</name>
</gene>
<dbReference type="Proteomes" id="UP001362999">
    <property type="component" value="Unassembled WGS sequence"/>
</dbReference>
<dbReference type="AlphaFoldDB" id="A0AAV9ZQ35"/>
<evidence type="ECO:0000313" key="1">
    <source>
        <dbReference type="EMBL" id="KAK6988583.1"/>
    </source>
</evidence>
<reference evidence="1 2" key="1">
    <citation type="journal article" date="2024" name="J Genomics">
        <title>Draft genome sequencing and assembly of Favolaschia claudopus CIRM-BRFM 2984 isolated from oak limbs.</title>
        <authorList>
            <person name="Navarro D."/>
            <person name="Drula E."/>
            <person name="Chaduli D."/>
            <person name="Cazenave R."/>
            <person name="Ahrendt S."/>
            <person name="Wang J."/>
            <person name="Lipzen A."/>
            <person name="Daum C."/>
            <person name="Barry K."/>
            <person name="Grigoriev I.V."/>
            <person name="Favel A."/>
            <person name="Rosso M.N."/>
            <person name="Martin F."/>
        </authorList>
    </citation>
    <scope>NUCLEOTIDE SEQUENCE [LARGE SCALE GENOMIC DNA]</scope>
    <source>
        <strain evidence="1 2">CIRM-BRFM 2984</strain>
    </source>
</reference>
<sequence>MSMDSSDAAAALAALLMPLGDQAWMAGQQVHGVLDVDSGEGAFGFEELDFMRG</sequence>
<comment type="caution">
    <text evidence="1">The sequence shown here is derived from an EMBL/GenBank/DDBJ whole genome shotgun (WGS) entry which is preliminary data.</text>
</comment>
<proteinExistence type="predicted"/>
<dbReference type="EMBL" id="JAWWNJ010000121">
    <property type="protein sequence ID" value="KAK6988583.1"/>
    <property type="molecule type" value="Genomic_DNA"/>
</dbReference>
<protein>
    <submittedName>
        <fullName evidence="1">Uncharacterized protein</fullName>
    </submittedName>
</protein>